<dbReference type="GO" id="GO:0016853">
    <property type="term" value="F:isomerase activity"/>
    <property type="evidence" value="ECO:0007669"/>
    <property type="project" value="UniProtKB-KW"/>
</dbReference>
<evidence type="ECO:0000313" key="1">
    <source>
        <dbReference type="EMBL" id="TCS88445.1"/>
    </source>
</evidence>
<dbReference type="RefSeq" id="WP_158640648.1">
    <property type="nucleotide sequence ID" value="NZ_CP042432.1"/>
</dbReference>
<dbReference type="SUPFAM" id="SSF52833">
    <property type="entry name" value="Thioredoxin-like"/>
    <property type="match status" value="1"/>
</dbReference>
<dbReference type="PANTHER" id="PTHR13887:SF54">
    <property type="entry name" value="DSBA FAMILY PROTEIN"/>
    <property type="match status" value="1"/>
</dbReference>
<dbReference type="Gene3D" id="1.10.472.60">
    <property type="entry name" value="putative protein disulfide isomerase domain"/>
    <property type="match status" value="1"/>
</dbReference>
<dbReference type="Pfam" id="PF13743">
    <property type="entry name" value="Thioredoxin_5"/>
    <property type="match status" value="1"/>
</dbReference>
<dbReference type="PANTHER" id="PTHR13887">
    <property type="entry name" value="GLUTATHIONE S-TRANSFERASE KAPPA"/>
    <property type="match status" value="1"/>
</dbReference>
<keyword evidence="1" id="KW-0413">Isomerase</keyword>
<sequence length="235" mass="26950">MKSTHCGEINSERSKTDRVEIVYYTDPLCCWSWALGPEWKKLLEEFNEKISWRYCLGGMIQDWDHYDDPLNTISRPAQMGPLWMEAMHRSGRKIHYNIWMEDPPASSYPACIAVKSAEMQSSRAGTLYFEALQEAVMCKGRNIAKPEILMEVAKDLAAKNPGLLSLTDFSRDLRGEKSRAAFRDDLKDVRYKRIGRFPTLTITKPGETGIILTGYRHHEILRKAFLRIAESDQGG</sequence>
<dbReference type="InterPro" id="IPR036249">
    <property type="entry name" value="Thioredoxin-like_sf"/>
</dbReference>
<name>A0A4R3KUU8_9SPHI</name>
<comment type="caution">
    <text evidence="1">The sequence shown here is derived from an EMBL/GenBank/DDBJ whole genome shotgun (WGS) entry which is preliminary data.</text>
</comment>
<gene>
    <name evidence="1" type="ORF">EDD80_103310</name>
</gene>
<evidence type="ECO:0000313" key="2">
    <source>
        <dbReference type="Proteomes" id="UP000295807"/>
    </source>
</evidence>
<dbReference type="CDD" id="cd03025">
    <property type="entry name" value="DsbA_FrnE_like"/>
    <property type="match status" value="1"/>
</dbReference>
<dbReference type="AlphaFoldDB" id="A0A4R3KUU8"/>
<keyword evidence="2" id="KW-1185">Reference proteome</keyword>
<accession>A0A4R3KUU8</accession>
<dbReference type="Gene3D" id="3.40.30.10">
    <property type="entry name" value="Glutaredoxin"/>
    <property type="match status" value="1"/>
</dbReference>
<protein>
    <submittedName>
        <fullName evidence="1">Putative DsbA family dithiol-disulfide isomerase</fullName>
    </submittedName>
</protein>
<dbReference type="EMBL" id="SMAD01000003">
    <property type="protein sequence ID" value="TCS88445.1"/>
    <property type="molecule type" value="Genomic_DNA"/>
</dbReference>
<organism evidence="1 2">
    <name type="scientific">Anseongella ginsenosidimutans</name>
    <dbReference type="NCBI Taxonomy" id="496056"/>
    <lineage>
        <taxon>Bacteria</taxon>
        <taxon>Pseudomonadati</taxon>
        <taxon>Bacteroidota</taxon>
        <taxon>Sphingobacteriia</taxon>
        <taxon>Sphingobacteriales</taxon>
        <taxon>Sphingobacteriaceae</taxon>
        <taxon>Anseongella</taxon>
    </lineage>
</organism>
<dbReference type="Proteomes" id="UP000295807">
    <property type="component" value="Unassembled WGS sequence"/>
</dbReference>
<reference evidence="1 2" key="1">
    <citation type="submission" date="2019-03" db="EMBL/GenBank/DDBJ databases">
        <title>Genomic Encyclopedia of Type Strains, Phase IV (KMG-IV): sequencing the most valuable type-strain genomes for metagenomic binning, comparative biology and taxonomic classification.</title>
        <authorList>
            <person name="Goeker M."/>
        </authorList>
    </citation>
    <scope>NUCLEOTIDE SEQUENCE [LARGE SCALE GENOMIC DNA]</scope>
    <source>
        <strain evidence="1 2">DSM 21100</strain>
    </source>
</reference>
<proteinExistence type="predicted"/>